<feature type="transmembrane region" description="Helical" evidence="3">
    <location>
        <begin position="370"/>
        <end position="387"/>
    </location>
</feature>
<name>A0AAF0JA97_9BASI</name>
<evidence type="ECO:0000256" key="2">
    <source>
        <dbReference type="ARBA" id="ARBA00023002"/>
    </source>
</evidence>
<organism evidence="4 5">
    <name type="scientific">Malassezia cuniculi</name>
    <dbReference type="NCBI Taxonomy" id="948313"/>
    <lineage>
        <taxon>Eukaryota</taxon>
        <taxon>Fungi</taxon>
        <taxon>Dikarya</taxon>
        <taxon>Basidiomycota</taxon>
        <taxon>Ustilaginomycotina</taxon>
        <taxon>Malasseziomycetes</taxon>
        <taxon>Malasseziales</taxon>
        <taxon>Malasseziaceae</taxon>
        <taxon>Malassezia</taxon>
    </lineage>
</organism>
<gene>
    <name evidence="4" type="ORF">MCUN1_000913</name>
</gene>
<dbReference type="PANTHER" id="PTHR24320">
    <property type="entry name" value="RETINOL DEHYDROGENASE"/>
    <property type="match status" value="1"/>
</dbReference>
<dbReference type="GO" id="GO:0016491">
    <property type="term" value="F:oxidoreductase activity"/>
    <property type="evidence" value="ECO:0007669"/>
    <property type="project" value="UniProtKB-KW"/>
</dbReference>
<dbReference type="SUPFAM" id="SSF51735">
    <property type="entry name" value="NAD(P)-binding Rossmann-fold domains"/>
    <property type="match status" value="1"/>
</dbReference>
<comment type="similarity">
    <text evidence="1">Belongs to the short-chain dehydrogenases/reductases (SDR) family.</text>
</comment>
<evidence type="ECO:0000256" key="3">
    <source>
        <dbReference type="SAM" id="Phobius"/>
    </source>
</evidence>
<keyword evidence="2" id="KW-0560">Oxidoreductase</keyword>
<dbReference type="Gene3D" id="3.40.50.720">
    <property type="entry name" value="NAD(P)-binding Rossmann-like Domain"/>
    <property type="match status" value="1"/>
</dbReference>
<evidence type="ECO:0000313" key="5">
    <source>
        <dbReference type="Proteomes" id="UP001219933"/>
    </source>
</evidence>
<dbReference type="InterPro" id="IPR036291">
    <property type="entry name" value="NAD(P)-bd_dom_sf"/>
</dbReference>
<dbReference type="AlphaFoldDB" id="A0AAF0JA97"/>
<reference evidence="4" key="1">
    <citation type="submission" date="2023-03" db="EMBL/GenBank/DDBJ databases">
        <title>Mating type loci evolution in Malassezia.</title>
        <authorList>
            <person name="Coelho M.A."/>
        </authorList>
    </citation>
    <scope>NUCLEOTIDE SEQUENCE</scope>
    <source>
        <strain evidence="4">CBS 11721</strain>
    </source>
</reference>
<evidence type="ECO:0000313" key="4">
    <source>
        <dbReference type="EMBL" id="WFD34081.1"/>
    </source>
</evidence>
<keyword evidence="5" id="KW-1185">Reference proteome</keyword>
<accession>A0AAF0JA97</accession>
<sequence>MPLHIATEIISRVAAPEQYGTIAAGVILLALIHGWAQGPRLLAREERLEAAQRKARTKNQRVALTAGLSDMHARVVLVATGAMTPLGVVTIATLAHQGAHVIALVPDISSPDVMQMIMLLRESTRNESIYAEQCDMGDLESISAFAARWNKGPGDQSGARASAAMMEQNPGQHRLDTLLFLPSDESPYLYGTSLAPGKNVYAEKSGLKGAPERSYVYEVLGRFHLVNALLPTLLVAPRDRDIRIVSAVSPWYAAGVALLDAVAAPLATSAGTKRMFEPWTWLGAVNLRWIALMRELQQRLDALAAADPRLRARGSAVSVDEPRVIPKTDELPRRSNISAICVCPGFERSSQLSAFFGVVPPFAQHRLHSCFLVLLFVLFYPFIWLFGKGTSIAADAIVWAITARIESERAMLRRIALEHSKSPERTLTEELRAALRDDTPDSAYQWPGLTPGALYREGRMIRPPGNIGTASLWQATEAQIEALVGVNKPKQV</sequence>
<keyword evidence="3" id="KW-1133">Transmembrane helix</keyword>
<dbReference type="PANTHER" id="PTHR24320:SF152">
    <property type="entry name" value="SHORT-CHAIN DEHYDROGENASE_REDUCTASE FAMILY PROTEIN"/>
    <property type="match status" value="1"/>
</dbReference>
<protein>
    <submittedName>
        <fullName evidence="4">Uncharacterized protein</fullName>
    </submittedName>
</protein>
<keyword evidence="3" id="KW-0812">Transmembrane</keyword>
<evidence type="ECO:0000256" key="1">
    <source>
        <dbReference type="ARBA" id="ARBA00006484"/>
    </source>
</evidence>
<dbReference type="Proteomes" id="UP001219933">
    <property type="component" value="Chromosome 1"/>
</dbReference>
<proteinExistence type="inferred from homology"/>
<dbReference type="EMBL" id="CP119877">
    <property type="protein sequence ID" value="WFD34081.1"/>
    <property type="molecule type" value="Genomic_DNA"/>
</dbReference>
<keyword evidence="3" id="KW-0472">Membrane</keyword>